<proteinExistence type="predicted"/>
<protein>
    <submittedName>
        <fullName evidence="3">Bacillopeptidase F</fullName>
    </submittedName>
</protein>
<keyword evidence="2" id="KW-1133">Transmembrane helix</keyword>
<comment type="caution">
    <text evidence="3">The sequence shown here is derived from an EMBL/GenBank/DDBJ whole genome shotgun (WGS) entry which is preliminary data.</text>
</comment>
<dbReference type="Proteomes" id="UP000034457">
    <property type="component" value="Unassembled WGS sequence"/>
</dbReference>
<feature type="transmembrane region" description="Helical" evidence="2">
    <location>
        <begin position="6"/>
        <end position="22"/>
    </location>
</feature>
<dbReference type="Gene3D" id="2.60.40.10">
    <property type="entry name" value="Immunoglobulins"/>
    <property type="match status" value="1"/>
</dbReference>
<sequence>MNQKYIFVFLLILVIVMSSMLFKSLQKVSTPGENNNGQINKINNDNKGDSQNIDTESGITLMIENPSDKETVNSQSVKVTGKTSAMAEVFVNEKETKADQNGNFSIEIILEEGENIINVTANDSAGNFAEKEITVYLESTQ</sequence>
<evidence type="ECO:0000256" key="2">
    <source>
        <dbReference type="SAM" id="Phobius"/>
    </source>
</evidence>
<keyword evidence="2" id="KW-0472">Membrane</keyword>
<name>A0A0G0E8R2_9BACT</name>
<evidence type="ECO:0000313" key="3">
    <source>
        <dbReference type="EMBL" id="KKP71715.1"/>
    </source>
</evidence>
<feature type="compositionally biased region" description="Low complexity" evidence="1">
    <location>
        <begin position="34"/>
        <end position="45"/>
    </location>
</feature>
<dbReference type="EMBL" id="LBQC01000028">
    <property type="protein sequence ID" value="KKP71715.1"/>
    <property type="molecule type" value="Genomic_DNA"/>
</dbReference>
<dbReference type="InterPro" id="IPR013783">
    <property type="entry name" value="Ig-like_fold"/>
</dbReference>
<organism evidence="3 4">
    <name type="scientific">Candidatus Roizmanbacteria bacterium GW2011_GWA2_35_19</name>
    <dbReference type="NCBI Taxonomy" id="1618478"/>
    <lineage>
        <taxon>Bacteria</taxon>
        <taxon>Candidatus Roizmaniibacteriota</taxon>
    </lineage>
</organism>
<dbReference type="Pfam" id="PF09136">
    <property type="entry name" value="Glucodextran_B"/>
    <property type="match status" value="1"/>
</dbReference>
<dbReference type="STRING" id="1618478.UR68_C0028G0032"/>
<dbReference type="AlphaFoldDB" id="A0A0G0E8R2"/>
<accession>A0A0G0E8R2</accession>
<reference evidence="3 4" key="1">
    <citation type="journal article" date="2015" name="Nature">
        <title>rRNA introns, odd ribosomes, and small enigmatic genomes across a large radiation of phyla.</title>
        <authorList>
            <person name="Brown C.T."/>
            <person name="Hug L.A."/>
            <person name="Thomas B.C."/>
            <person name="Sharon I."/>
            <person name="Castelle C.J."/>
            <person name="Singh A."/>
            <person name="Wilkins M.J."/>
            <person name="Williams K.H."/>
            <person name="Banfield J.F."/>
        </authorList>
    </citation>
    <scope>NUCLEOTIDE SEQUENCE [LARGE SCALE GENOMIC DNA]</scope>
</reference>
<gene>
    <name evidence="3" type="ORF">UR68_C0028G0032</name>
</gene>
<evidence type="ECO:0000313" key="4">
    <source>
        <dbReference type="Proteomes" id="UP000034457"/>
    </source>
</evidence>
<keyword evidence="2" id="KW-0812">Transmembrane</keyword>
<evidence type="ECO:0000256" key="1">
    <source>
        <dbReference type="SAM" id="MobiDB-lite"/>
    </source>
</evidence>
<feature type="region of interest" description="Disordered" evidence="1">
    <location>
        <begin position="29"/>
        <end position="53"/>
    </location>
</feature>